<dbReference type="PROSITE" id="PS50937">
    <property type="entry name" value="HTH_MERR_2"/>
    <property type="match status" value="1"/>
</dbReference>
<evidence type="ECO:0000256" key="1">
    <source>
        <dbReference type="ARBA" id="ARBA00023125"/>
    </source>
</evidence>
<sequence length="210" mass="23246">MTTTVRMYQAKRLLAPPSKRGRVAVYDRSHVDRLRLIADLQQRGHSLAGIADLLESHDRGAPMSELLGLRSWSEPEPLRLPVAELFQRLGGDQINPELIARAMAAGLVRLEASDAIMSDRRFLEIGEALMKLGVHPATVLDEWNVLATAMGTVADRFVDLFESQLLPTLEGTPLPEVAAVLDRLAELARDVTITALDTALRVRAEHYLPR</sequence>
<dbReference type="EMBL" id="CAFAAI010000014">
    <property type="protein sequence ID" value="CAB4787893.1"/>
    <property type="molecule type" value="Genomic_DNA"/>
</dbReference>
<dbReference type="InterPro" id="IPR047057">
    <property type="entry name" value="MerR_fam"/>
</dbReference>
<organism evidence="3">
    <name type="scientific">freshwater metagenome</name>
    <dbReference type="NCBI Taxonomy" id="449393"/>
    <lineage>
        <taxon>unclassified sequences</taxon>
        <taxon>metagenomes</taxon>
        <taxon>ecological metagenomes</taxon>
    </lineage>
</organism>
<dbReference type="PANTHER" id="PTHR30204">
    <property type="entry name" value="REDOX-CYCLING DRUG-SENSING TRANSCRIPTIONAL ACTIVATOR SOXR"/>
    <property type="match status" value="1"/>
</dbReference>
<accession>A0A6J6WXB0</accession>
<dbReference type="Gene3D" id="1.10.1660.10">
    <property type="match status" value="1"/>
</dbReference>
<dbReference type="PANTHER" id="PTHR30204:SF93">
    <property type="entry name" value="HTH MERR-TYPE DOMAIN-CONTAINING PROTEIN"/>
    <property type="match status" value="1"/>
</dbReference>
<reference evidence="3" key="1">
    <citation type="submission" date="2020-05" db="EMBL/GenBank/DDBJ databases">
        <authorList>
            <person name="Chiriac C."/>
            <person name="Salcher M."/>
            <person name="Ghai R."/>
            <person name="Kavagutti S V."/>
        </authorList>
    </citation>
    <scope>NUCLEOTIDE SEQUENCE</scope>
</reference>
<gene>
    <name evidence="3" type="ORF">UFOPK2992_00185</name>
</gene>
<evidence type="ECO:0000313" key="3">
    <source>
        <dbReference type="EMBL" id="CAB4787893.1"/>
    </source>
</evidence>
<protein>
    <submittedName>
        <fullName evidence="3">Unannotated protein</fullName>
    </submittedName>
</protein>
<dbReference type="SUPFAM" id="SSF46955">
    <property type="entry name" value="Putative DNA-binding domain"/>
    <property type="match status" value="1"/>
</dbReference>
<feature type="domain" description="HTH merR-type" evidence="2">
    <location>
        <begin position="1"/>
        <end position="56"/>
    </location>
</feature>
<keyword evidence="1" id="KW-0238">DNA-binding</keyword>
<dbReference type="InterPro" id="IPR000551">
    <property type="entry name" value="MerR-type_HTH_dom"/>
</dbReference>
<dbReference type="GO" id="GO:0003700">
    <property type="term" value="F:DNA-binding transcription factor activity"/>
    <property type="evidence" value="ECO:0007669"/>
    <property type="project" value="InterPro"/>
</dbReference>
<dbReference type="InterPro" id="IPR009061">
    <property type="entry name" value="DNA-bd_dom_put_sf"/>
</dbReference>
<dbReference type="GO" id="GO:0003677">
    <property type="term" value="F:DNA binding"/>
    <property type="evidence" value="ECO:0007669"/>
    <property type="project" value="UniProtKB-KW"/>
</dbReference>
<dbReference type="SMART" id="SM00422">
    <property type="entry name" value="HTH_MERR"/>
    <property type="match status" value="1"/>
</dbReference>
<dbReference type="Pfam" id="PF13411">
    <property type="entry name" value="MerR_1"/>
    <property type="match status" value="1"/>
</dbReference>
<name>A0A6J6WXB0_9ZZZZ</name>
<proteinExistence type="predicted"/>
<dbReference type="AlphaFoldDB" id="A0A6J6WXB0"/>
<evidence type="ECO:0000259" key="2">
    <source>
        <dbReference type="PROSITE" id="PS50937"/>
    </source>
</evidence>